<sequence length="801" mass="88877">MKRIILSLILSIPFFSYAQEISQLKGTVLTSDGKAAEGVSVTLKGLKNGASTNEEGAYEIKDVPYGTYILRAAAIGLNTQEISVTVNATTISVPVVTLTENAATLEEVIVNGVGSNPYTRKRSTFVSKLPLNNLENPQVYTTITKEILKDQIVTNFSDALKNSSGLDKLWTATGRSGDGAAYYTLRGFSTQPSLINGIAALTNGDLDPANIEQIEVVKGPSGTLFGGALVNFGGLINVVTKRPIDSLGGEVSYTVGSFDQHRVTADIYGPLTKDRKLLGRVNAAHHSQNSFQDVGFHKSFFVAPSLEYRANDRLTINLDAEIYQHKSTNPLSIFLNRSRPLFATNPNELQFDYNRSYTSNDVTVKTPTTNFRGQVQYKISDKWTSRTSINYNRRKTDGYYQYVMYLAADNDNILSRYITNQDALSQVINVQQNFNGDFKIGGLRNRVVVGLDFLRQVNDNNNSPYVVFDQLNTAIDDPNYYNFNRQAVDQKIGASAQPYSYNRASNNVYSAYASDVINITQRLIAMLSLRVDRFQSQGTKNLNTNITTGDYSQTAVSPKFGLVYQVVPNQVSFFANYMNGFRNVAPVTQPLPDIPNTFKPQQANQFEGGVKLDVLANRLSLTASYYDISVKNITRTEAITRDDTTYNITVQNGTQLSRGFEFDLTARPVDGLNIVLGYSNNFSKLTNADVNVNDRRPTGAGPRELLNYWVSYKFNQGYLSGFGLGFGGNSASKNIVTNDLRTGTFTLPSYTVLNASLFYDHKKFRIGLKADNITDKLYFKGWSTLEPQTPRSFLANLTYKF</sequence>
<keyword evidence="13 14" id="KW-0998">Cell outer membrane</keyword>
<feature type="signal peptide" evidence="16">
    <location>
        <begin position="1"/>
        <end position="18"/>
    </location>
</feature>
<organism evidence="19 20">
    <name type="scientific">Olivibacter domesticus</name>
    <name type="common">Pseudosphingobacterium domesticum</name>
    <dbReference type="NCBI Taxonomy" id="407022"/>
    <lineage>
        <taxon>Bacteria</taxon>
        <taxon>Pseudomonadati</taxon>
        <taxon>Bacteroidota</taxon>
        <taxon>Sphingobacteriia</taxon>
        <taxon>Sphingobacteriales</taxon>
        <taxon>Sphingobacteriaceae</taxon>
        <taxon>Olivibacter</taxon>
    </lineage>
</organism>
<dbReference type="InterPro" id="IPR039426">
    <property type="entry name" value="TonB-dep_rcpt-like"/>
</dbReference>
<evidence type="ECO:0000256" key="11">
    <source>
        <dbReference type="ARBA" id="ARBA00023136"/>
    </source>
</evidence>
<comment type="similarity">
    <text evidence="2 14 15">Belongs to the TonB-dependent receptor family.</text>
</comment>
<keyword evidence="12" id="KW-0675">Receptor</keyword>
<dbReference type="GO" id="GO:0009279">
    <property type="term" value="C:cell outer membrane"/>
    <property type="evidence" value="ECO:0007669"/>
    <property type="project" value="UniProtKB-SubCell"/>
</dbReference>
<keyword evidence="8" id="KW-0408">Iron</keyword>
<dbReference type="PROSITE" id="PS52016">
    <property type="entry name" value="TONB_DEPENDENT_REC_3"/>
    <property type="match status" value="1"/>
</dbReference>
<dbReference type="GO" id="GO:0038023">
    <property type="term" value="F:signaling receptor activity"/>
    <property type="evidence" value="ECO:0007669"/>
    <property type="project" value="InterPro"/>
</dbReference>
<evidence type="ECO:0000256" key="9">
    <source>
        <dbReference type="ARBA" id="ARBA00023065"/>
    </source>
</evidence>
<evidence type="ECO:0000256" key="5">
    <source>
        <dbReference type="ARBA" id="ARBA00022496"/>
    </source>
</evidence>
<dbReference type="GO" id="GO:0015344">
    <property type="term" value="F:siderophore uptake transmembrane transporter activity"/>
    <property type="evidence" value="ECO:0007669"/>
    <property type="project" value="TreeGrafter"/>
</dbReference>
<dbReference type="CDD" id="cd01347">
    <property type="entry name" value="ligand_gated_channel"/>
    <property type="match status" value="1"/>
</dbReference>
<evidence type="ECO:0000256" key="4">
    <source>
        <dbReference type="ARBA" id="ARBA00022452"/>
    </source>
</evidence>
<dbReference type="NCBIfam" id="TIGR01783">
    <property type="entry name" value="TonB-siderophor"/>
    <property type="match status" value="1"/>
</dbReference>
<dbReference type="Pfam" id="PF13715">
    <property type="entry name" value="CarbopepD_reg_2"/>
    <property type="match status" value="1"/>
</dbReference>
<proteinExistence type="inferred from homology"/>
<evidence type="ECO:0000256" key="10">
    <source>
        <dbReference type="ARBA" id="ARBA00023077"/>
    </source>
</evidence>
<dbReference type="SUPFAM" id="SSF56935">
    <property type="entry name" value="Porins"/>
    <property type="match status" value="1"/>
</dbReference>
<evidence type="ECO:0000256" key="6">
    <source>
        <dbReference type="ARBA" id="ARBA00022692"/>
    </source>
</evidence>
<dbReference type="InterPro" id="IPR036942">
    <property type="entry name" value="Beta-barrel_TonB_sf"/>
</dbReference>
<keyword evidence="6 14" id="KW-0812">Transmembrane</keyword>
<keyword evidence="9" id="KW-0406">Ion transport</keyword>
<evidence type="ECO:0000256" key="15">
    <source>
        <dbReference type="RuleBase" id="RU003357"/>
    </source>
</evidence>
<keyword evidence="7 16" id="KW-0732">Signal</keyword>
<comment type="subcellular location">
    <subcellularLocation>
        <location evidence="1 14">Cell outer membrane</location>
        <topology evidence="1 14">Multi-pass membrane protein</topology>
    </subcellularLocation>
</comment>
<evidence type="ECO:0000256" key="13">
    <source>
        <dbReference type="ARBA" id="ARBA00023237"/>
    </source>
</evidence>
<dbReference type="Gene3D" id="2.170.130.10">
    <property type="entry name" value="TonB-dependent receptor, plug domain"/>
    <property type="match status" value="1"/>
</dbReference>
<evidence type="ECO:0000313" key="19">
    <source>
        <dbReference type="EMBL" id="SEK55778.1"/>
    </source>
</evidence>
<dbReference type="Pfam" id="PF00593">
    <property type="entry name" value="TonB_dep_Rec_b-barrel"/>
    <property type="match status" value="1"/>
</dbReference>
<dbReference type="RefSeq" id="WP_093317944.1">
    <property type="nucleotide sequence ID" value="NZ_FOAF01000001.1"/>
</dbReference>
<dbReference type="GO" id="GO:0015891">
    <property type="term" value="P:siderophore transport"/>
    <property type="evidence" value="ECO:0007669"/>
    <property type="project" value="InterPro"/>
</dbReference>
<dbReference type="Gene3D" id="2.60.40.1120">
    <property type="entry name" value="Carboxypeptidase-like, regulatory domain"/>
    <property type="match status" value="1"/>
</dbReference>
<evidence type="ECO:0000313" key="20">
    <source>
        <dbReference type="Proteomes" id="UP000199421"/>
    </source>
</evidence>
<protein>
    <submittedName>
        <fullName evidence="19">Iron complex outermembrane recepter protein</fullName>
    </submittedName>
</protein>
<keyword evidence="5" id="KW-0410">Iron transport</keyword>
<evidence type="ECO:0000256" key="3">
    <source>
        <dbReference type="ARBA" id="ARBA00022448"/>
    </source>
</evidence>
<keyword evidence="20" id="KW-1185">Reference proteome</keyword>
<evidence type="ECO:0000256" key="16">
    <source>
        <dbReference type="SAM" id="SignalP"/>
    </source>
</evidence>
<dbReference type="AlphaFoldDB" id="A0A1H7I059"/>
<keyword evidence="4 14" id="KW-1134">Transmembrane beta strand</keyword>
<dbReference type="STRING" id="407022.SAMN05661044_00540"/>
<dbReference type="InterPro" id="IPR010917">
    <property type="entry name" value="TonB_rcpt_CS"/>
</dbReference>
<dbReference type="SUPFAM" id="SSF49464">
    <property type="entry name" value="Carboxypeptidase regulatory domain-like"/>
    <property type="match status" value="1"/>
</dbReference>
<keyword evidence="3 14" id="KW-0813">Transport</keyword>
<dbReference type="InterPro" id="IPR008969">
    <property type="entry name" value="CarboxyPept-like_regulatory"/>
</dbReference>
<evidence type="ECO:0000256" key="14">
    <source>
        <dbReference type="PROSITE-ProRule" id="PRU01360"/>
    </source>
</evidence>
<keyword evidence="10 15" id="KW-0798">TonB box</keyword>
<evidence type="ECO:0000256" key="7">
    <source>
        <dbReference type="ARBA" id="ARBA00022729"/>
    </source>
</evidence>
<evidence type="ECO:0000256" key="2">
    <source>
        <dbReference type="ARBA" id="ARBA00009810"/>
    </source>
</evidence>
<dbReference type="InterPro" id="IPR000531">
    <property type="entry name" value="Beta-barrel_TonB"/>
</dbReference>
<feature type="domain" description="TonB-dependent receptor plug" evidence="18">
    <location>
        <begin position="134"/>
        <end position="227"/>
    </location>
</feature>
<reference evidence="20" key="1">
    <citation type="submission" date="2016-10" db="EMBL/GenBank/DDBJ databases">
        <authorList>
            <person name="Varghese N."/>
            <person name="Submissions S."/>
        </authorList>
    </citation>
    <scope>NUCLEOTIDE SEQUENCE [LARGE SCALE GENOMIC DNA]</scope>
    <source>
        <strain evidence="20">DSM 18733</strain>
    </source>
</reference>
<dbReference type="Gene3D" id="2.40.170.20">
    <property type="entry name" value="TonB-dependent receptor, beta-barrel domain"/>
    <property type="match status" value="1"/>
</dbReference>
<evidence type="ECO:0000259" key="17">
    <source>
        <dbReference type="Pfam" id="PF00593"/>
    </source>
</evidence>
<dbReference type="InterPro" id="IPR010105">
    <property type="entry name" value="TonB_sidphr_rcpt"/>
</dbReference>
<evidence type="ECO:0000256" key="8">
    <source>
        <dbReference type="ARBA" id="ARBA00023004"/>
    </source>
</evidence>
<dbReference type="PANTHER" id="PTHR32552">
    <property type="entry name" value="FERRICHROME IRON RECEPTOR-RELATED"/>
    <property type="match status" value="1"/>
</dbReference>
<keyword evidence="11 14" id="KW-0472">Membrane</keyword>
<evidence type="ECO:0000256" key="12">
    <source>
        <dbReference type="ARBA" id="ARBA00023170"/>
    </source>
</evidence>
<feature type="chain" id="PRO_5011685722" evidence="16">
    <location>
        <begin position="19"/>
        <end position="801"/>
    </location>
</feature>
<name>A0A1H7I059_OLID1</name>
<accession>A0A1H7I059</accession>
<dbReference type="Proteomes" id="UP000199421">
    <property type="component" value="Unassembled WGS sequence"/>
</dbReference>
<dbReference type="Pfam" id="PF07715">
    <property type="entry name" value="Plug"/>
    <property type="match status" value="1"/>
</dbReference>
<dbReference type="PANTHER" id="PTHR32552:SF68">
    <property type="entry name" value="FERRICHROME OUTER MEMBRANE TRANSPORTER_PHAGE RECEPTOR"/>
    <property type="match status" value="1"/>
</dbReference>
<feature type="domain" description="TonB-dependent receptor-like beta-barrel" evidence="17">
    <location>
        <begin position="315"/>
        <end position="773"/>
    </location>
</feature>
<dbReference type="InterPro" id="IPR012910">
    <property type="entry name" value="Plug_dom"/>
</dbReference>
<dbReference type="EMBL" id="FOAF01000001">
    <property type="protein sequence ID" value="SEK55778.1"/>
    <property type="molecule type" value="Genomic_DNA"/>
</dbReference>
<dbReference type="PROSITE" id="PS01156">
    <property type="entry name" value="TONB_DEPENDENT_REC_2"/>
    <property type="match status" value="1"/>
</dbReference>
<dbReference type="OrthoDB" id="9775095at2"/>
<evidence type="ECO:0000256" key="1">
    <source>
        <dbReference type="ARBA" id="ARBA00004571"/>
    </source>
</evidence>
<dbReference type="InterPro" id="IPR037066">
    <property type="entry name" value="Plug_dom_sf"/>
</dbReference>
<gene>
    <name evidence="19" type="ORF">SAMN05661044_00540</name>
</gene>
<evidence type="ECO:0000259" key="18">
    <source>
        <dbReference type="Pfam" id="PF07715"/>
    </source>
</evidence>